<evidence type="ECO:0000256" key="4">
    <source>
        <dbReference type="ARBA" id="ARBA00022989"/>
    </source>
</evidence>
<dbReference type="GO" id="GO:0022857">
    <property type="term" value="F:transmembrane transporter activity"/>
    <property type="evidence" value="ECO:0007669"/>
    <property type="project" value="InterPro"/>
</dbReference>
<gene>
    <name evidence="8" type="ORF">MNOR_LOCUS1361</name>
</gene>
<evidence type="ECO:0000256" key="3">
    <source>
        <dbReference type="ARBA" id="ARBA00022692"/>
    </source>
</evidence>
<evidence type="ECO:0000259" key="7">
    <source>
        <dbReference type="PROSITE" id="PS50850"/>
    </source>
</evidence>
<evidence type="ECO:0000256" key="5">
    <source>
        <dbReference type="ARBA" id="ARBA00023136"/>
    </source>
</evidence>
<proteinExistence type="inferred from homology"/>
<evidence type="ECO:0000313" key="9">
    <source>
        <dbReference type="Proteomes" id="UP001497623"/>
    </source>
</evidence>
<name>A0AAV2PMD0_MEGNR</name>
<dbReference type="PANTHER" id="PTHR16172">
    <property type="entry name" value="MAJOR FACILITATOR SUPERFAMILY DOMAIN-CONTAINING PROTEIN 6-LIKE"/>
    <property type="match status" value="1"/>
</dbReference>
<comment type="subcellular location">
    <subcellularLocation>
        <location evidence="1">Membrane</location>
        <topology evidence="1">Multi-pass membrane protein</topology>
    </subcellularLocation>
</comment>
<dbReference type="AlphaFoldDB" id="A0AAV2PMD0"/>
<evidence type="ECO:0000313" key="8">
    <source>
        <dbReference type="EMBL" id="CAL4060433.1"/>
    </source>
</evidence>
<dbReference type="InterPro" id="IPR024989">
    <property type="entry name" value="MFS_assoc_dom"/>
</dbReference>
<dbReference type="InterPro" id="IPR051717">
    <property type="entry name" value="MFS_MFSD6"/>
</dbReference>
<feature type="transmembrane region" description="Helical" evidence="6">
    <location>
        <begin position="16"/>
        <end position="39"/>
    </location>
</feature>
<protein>
    <recommendedName>
        <fullName evidence="7">Major facilitator superfamily (MFS) profile domain-containing protein</fullName>
    </recommendedName>
</protein>
<comment type="caution">
    <text evidence="8">The sequence shown here is derived from an EMBL/GenBank/DDBJ whole genome shotgun (WGS) entry which is preliminary data.</text>
</comment>
<dbReference type="InterPro" id="IPR020846">
    <property type="entry name" value="MFS_dom"/>
</dbReference>
<feature type="transmembrane region" description="Helical" evidence="6">
    <location>
        <begin position="51"/>
        <end position="69"/>
    </location>
</feature>
<accession>A0AAV2PMD0</accession>
<reference evidence="8 9" key="1">
    <citation type="submission" date="2024-05" db="EMBL/GenBank/DDBJ databases">
        <authorList>
            <person name="Wallberg A."/>
        </authorList>
    </citation>
    <scope>NUCLEOTIDE SEQUENCE [LARGE SCALE GENOMIC DNA]</scope>
</reference>
<evidence type="ECO:0000256" key="2">
    <source>
        <dbReference type="ARBA" id="ARBA00005241"/>
    </source>
</evidence>
<dbReference type="PANTHER" id="PTHR16172:SF2">
    <property type="entry name" value="MAJOR FACILITATOR SUPERFAMILY DOMAIN-CONTAINING PROTEIN 6"/>
    <property type="match status" value="1"/>
</dbReference>
<dbReference type="Gene3D" id="1.20.1250.20">
    <property type="entry name" value="MFS general substrate transporter like domains"/>
    <property type="match status" value="1"/>
</dbReference>
<dbReference type="Pfam" id="PF12832">
    <property type="entry name" value="MFS_1_like"/>
    <property type="match status" value="1"/>
</dbReference>
<dbReference type="GO" id="GO:0005886">
    <property type="term" value="C:plasma membrane"/>
    <property type="evidence" value="ECO:0007669"/>
    <property type="project" value="TreeGrafter"/>
</dbReference>
<keyword evidence="4 6" id="KW-1133">Transmembrane helix</keyword>
<dbReference type="Proteomes" id="UP001497623">
    <property type="component" value="Unassembled WGS sequence"/>
</dbReference>
<feature type="transmembrane region" description="Helical" evidence="6">
    <location>
        <begin position="108"/>
        <end position="132"/>
    </location>
</feature>
<dbReference type="PROSITE" id="PS50850">
    <property type="entry name" value="MFS"/>
    <property type="match status" value="1"/>
</dbReference>
<evidence type="ECO:0000256" key="6">
    <source>
        <dbReference type="SAM" id="Phobius"/>
    </source>
</evidence>
<feature type="transmembrane region" description="Helical" evidence="6">
    <location>
        <begin position="81"/>
        <end position="102"/>
    </location>
</feature>
<keyword evidence="3 6" id="KW-0812">Transmembrane</keyword>
<feature type="non-terminal residue" evidence="8">
    <location>
        <position position="1"/>
    </location>
</feature>
<comment type="similarity">
    <text evidence="2">Belongs to the major facilitator superfamily. MFSD6 family.</text>
</comment>
<organism evidence="8 9">
    <name type="scientific">Meganyctiphanes norvegica</name>
    <name type="common">Northern krill</name>
    <name type="synonym">Thysanopoda norvegica</name>
    <dbReference type="NCBI Taxonomy" id="48144"/>
    <lineage>
        <taxon>Eukaryota</taxon>
        <taxon>Metazoa</taxon>
        <taxon>Ecdysozoa</taxon>
        <taxon>Arthropoda</taxon>
        <taxon>Crustacea</taxon>
        <taxon>Multicrustacea</taxon>
        <taxon>Malacostraca</taxon>
        <taxon>Eumalacostraca</taxon>
        <taxon>Eucarida</taxon>
        <taxon>Euphausiacea</taxon>
        <taxon>Euphausiidae</taxon>
        <taxon>Meganyctiphanes</taxon>
    </lineage>
</organism>
<feature type="non-terminal residue" evidence="8">
    <location>
        <position position="155"/>
    </location>
</feature>
<dbReference type="EMBL" id="CAXKWB010000361">
    <property type="protein sequence ID" value="CAL4060433.1"/>
    <property type="molecule type" value="Genomic_DNA"/>
</dbReference>
<evidence type="ECO:0000256" key="1">
    <source>
        <dbReference type="ARBA" id="ARBA00004141"/>
    </source>
</evidence>
<dbReference type="SUPFAM" id="SSF103473">
    <property type="entry name" value="MFS general substrate transporter"/>
    <property type="match status" value="1"/>
</dbReference>
<sequence length="155" mass="16779">GKIPFFFFSGFIIEKFGHIVVLGIVLTSLTLRCLLYAVVSNPWFFLPIELLNGPSYGLLLSVMGSYASVKAPPGAEATVQAIIRGSFWLGISCAGVLGGVLIQKMGPSFTFLSLAMLVGAFTVIYSLLQLLARRSTSNKENRKMLESELSQPLNS</sequence>
<keyword evidence="5 6" id="KW-0472">Membrane</keyword>
<dbReference type="InterPro" id="IPR036259">
    <property type="entry name" value="MFS_trans_sf"/>
</dbReference>
<feature type="domain" description="Major facilitator superfamily (MFS) profile" evidence="7">
    <location>
        <begin position="1"/>
        <end position="155"/>
    </location>
</feature>
<keyword evidence="9" id="KW-1185">Reference proteome</keyword>